<keyword evidence="2" id="KW-1185">Reference proteome</keyword>
<comment type="caution">
    <text evidence="1">The sequence shown here is derived from an EMBL/GenBank/DDBJ whole genome shotgun (WGS) entry which is preliminary data.</text>
</comment>
<dbReference type="RefSeq" id="WP_136359061.1">
    <property type="nucleotide sequence ID" value="NZ_CP046266.1"/>
</dbReference>
<dbReference type="AlphaFoldDB" id="A0A4S4BIV7"/>
<proteinExistence type="predicted"/>
<gene>
    <name evidence="1" type="ORF">E6W99_25335</name>
</gene>
<evidence type="ECO:0000313" key="1">
    <source>
        <dbReference type="EMBL" id="THF74444.1"/>
    </source>
</evidence>
<accession>A0A4S4BIV7</accession>
<dbReference type="EMBL" id="SSNT01000037">
    <property type="protein sequence ID" value="THF74444.1"/>
    <property type="molecule type" value="Genomic_DNA"/>
</dbReference>
<evidence type="ECO:0000313" key="2">
    <source>
        <dbReference type="Proteomes" id="UP000310334"/>
    </source>
</evidence>
<protein>
    <submittedName>
        <fullName evidence="1">Uncharacterized protein</fullName>
    </submittedName>
</protein>
<dbReference type="Proteomes" id="UP000310334">
    <property type="component" value="Unassembled WGS sequence"/>
</dbReference>
<reference evidence="1 2" key="1">
    <citation type="submission" date="2019-04" db="EMBL/GenBank/DDBJ databases">
        <title>Bacillus sediminilitoris sp. nov., isolated from a tidal flat sediment on the East China Sea.</title>
        <authorList>
            <person name="Wei Y."/>
            <person name="Mao H."/>
            <person name="Fang J."/>
        </authorList>
    </citation>
    <scope>NUCLEOTIDE SEQUENCE [LARGE SCALE GENOMIC DNA]</scope>
    <source>
        <strain evidence="1 2">DSL-17</strain>
    </source>
</reference>
<name>A0A4S4BIV7_9BACI</name>
<organism evidence="1 2">
    <name type="scientific">Metabacillus sediminilitoris</name>
    <dbReference type="NCBI Taxonomy" id="2567941"/>
    <lineage>
        <taxon>Bacteria</taxon>
        <taxon>Bacillati</taxon>
        <taxon>Bacillota</taxon>
        <taxon>Bacilli</taxon>
        <taxon>Bacillales</taxon>
        <taxon>Bacillaceae</taxon>
        <taxon>Metabacillus</taxon>
    </lineage>
</organism>
<dbReference type="OrthoDB" id="2941246at2"/>
<sequence>MGFDAGFDKVGDDPFKPGYSSSISLGISDNQGELIDFHSIKIWECERSILGLPISKNILGSKIKGALLDETLEEVKQELKEYIEEVLQDVN</sequence>